<keyword evidence="2" id="KW-0378">Hydrolase</keyword>
<dbReference type="PROSITE" id="PS51462">
    <property type="entry name" value="NUDIX"/>
    <property type="match status" value="1"/>
</dbReference>
<dbReference type="GO" id="GO:0019693">
    <property type="term" value="P:ribose phosphate metabolic process"/>
    <property type="evidence" value="ECO:0007669"/>
    <property type="project" value="TreeGrafter"/>
</dbReference>
<dbReference type="CDD" id="cd03424">
    <property type="entry name" value="NUDIX_ADPRase_Nudt5_UGPPase_Nudt14"/>
    <property type="match status" value="1"/>
</dbReference>
<dbReference type="InterPro" id="IPR000086">
    <property type="entry name" value="NUDIX_hydrolase_dom"/>
</dbReference>
<comment type="caution">
    <text evidence="4">The sequence shown here is derived from an EMBL/GenBank/DDBJ whole genome shotgun (WGS) entry which is preliminary data.</text>
</comment>
<dbReference type="AlphaFoldDB" id="X1RH20"/>
<dbReference type="Pfam" id="PF00293">
    <property type="entry name" value="NUDIX"/>
    <property type="match status" value="1"/>
</dbReference>
<dbReference type="InterPro" id="IPR015797">
    <property type="entry name" value="NUDIX_hydrolase-like_dom_sf"/>
</dbReference>
<dbReference type="GO" id="GO:0006753">
    <property type="term" value="P:nucleoside phosphate metabolic process"/>
    <property type="evidence" value="ECO:0007669"/>
    <property type="project" value="TreeGrafter"/>
</dbReference>
<evidence type="ECO:0000256" key="2">
    <source>
        <dbReference type="ARBA" id="ARBA00022801"/>
    </source>
</evidence>
<sequence length="174" mass="19173">MEKTLSSQLIYDGRAVKLRVDTVRMPSGRETRREIVEHRDCVAIVAVDADDNVLLVKQFRKSVEKELLEIPAGGIDPGEDPVTTVRREMQEETGYLPGKVEKLGGFYSSPGFCTEYLHLYLATDLTPSPLYAEDTESIKLVRVPISQIPSLIASGSICDAKSIAGLLIYSSLLT</sequence>
<name>X1RH20_9ZZZZ</name>
<evidence type="ECO:0000259" key="3">
    <source>
        <dbReference type="PROSITE" id="PS51462"/>
    </source>
</evidence>
<evidence type="ECO:0000256" key="1">
    <source>
        <dbReference type="ARBA" id="ARBA00001946"/>
    </source>
</evidence>
<dbReference type="GO" id="GO:0005829">
    <property type="term" value="C:cytosol"/>
    <property type="evidence" value="ECO:0007669"/>
    <property type="project" value="TreeGrafter"/>
</dbReference>
<dbReference type="PANTHER" id="PTHR11839:SF18">
    <property type="entry name" value="NUDIX HYDROLASE DOMAIN-CONTAINING PROTEIN"/>
    <property type="match status" value="1"/>
</dbReference>
<accession>X1RH20</accession>
<feature type="domain" description="Nudix hydrolase" evidence="3">
    <location>
        <begin position="37"/>
        <end position="165"/>
    </location>
</feature>
<proteinExistence type="predicted"/>
<reference evidence="4" key="1">
    <citation type="journal article" date="2014" name="Front. Microbiol.">
        <title>High frequency of phylogenetically diverse reductive dehalogenase-homologous genes in deep subseafloor sedimentary metagenomes.</title>
        <authorList>
            <person name="Kawai M."/>
            <person name="Futagami T."/>
            <person name="Toyoda A."/>
            <person name="Takaki Y."/>
            <person name="Nishi S."/>
            <person name="Hori S."/>
            <person name="Arai W."/>
            <person name="Tsubouchi T."/>
            <person name="Morono Y."/>
            <person name="Uchiyama I."/>
            <person name="Ito T."/>
            <person name="Fujiyama A."/>
            <person name="Inagaki F."/>
            <person name="Takami H."/>
        </authorList>
    </citation>
    <scope>NUCLEOTIDE SEQUENCE</scope>
    <source>
        <strain evidence="4">Expedition CK06-06</strain>
    </source>
</reference>
<dbReference type="InterPro" id="IPR020084">
    <property type="entry name" value="NUDIX_hydrolase_CS"/>
</dbReference>
<comment type="cofactor">
    <cofactor evidence="1">
        <name>Mg(2+)</name>
        <dbReference type="ChEBI" id="CHEBI:18420"/>
    </cofactor>
</comment>
<dbReference type="EMBL" id="BARW01000305">
    <property type="protein sequence ID" value="GAI62445.1"/>
    <property type="molecule type" value="Genomic_DNA"/>
</dbReference>
<dbReference type="FunFam" id="3.90.79.10:FF:000024">
    <property type="entry name" value="ADP-ribose pyrophosphatase"/>
    <property type="match status" value="1"/>
</dbReference>
<gene>
    <name evidence="4" type="ORF">S12H4_01504</name>
</gene>
<dbReference type="PANTHER" id="PTHR11839">
    <property type="entry name" value="UDP/ADP-SUGAR PYROPHOSPHATASE"/>
    <property type="match status" value="1"/>
</dbReference>
<dbReference type="Gene3D" id="3.90.79.10">
    <property type="entry name" value="Nucleoside Triphosphate Pyrophosphohydrolase"/>
    <property type="match status" value="1"/>
</dbReference>
<organism evidence="4">
    <name type="scientific">marine sediment metagenome</name>
    <dbReference type="NCBI Taxonomy" id="412755"/>
    <lineage>
        <taxon>unclassified sequences</taxon>
        <taxon>metagenomes</taxon>
        <taxon>ecological metagenomes</taxon>
    </lineage>
</organism>
<protein>
    <recommendedName>
        <fullName evidence="3">Nudix hydrolase domain-containing protein</fullName>
    </recommendedName>
</protein>
<dbReference type="GO" id="GO:0016787">
    <property type="term" value="F:hydrolase activity"/>
    <property type="evidence" value="ECO:0007669"/>
    <property type="project" value="UniProtKB-KW"/>
</dbReference>
<dbReference type="PROSITE" id="PS00893">
    <property type="entry name" value="NUDIX_BOX"/>
    <property type="match status" value="1"/>
</dbReference>
<dbReference type="SUPFAM" id="SSF55811">
    <property type="entry name" value="Nudix"/>
    <property type="match status" value="1"/>
</dbReference>
<evidence type="ECO:0000313" key="4">
    <source>
        <dbReference type="EMBL" id="GAI62445.1"/>
    </source>
</evidence>